<organism evidence="4 5">
    <name type="scientific">Botryosphaeria dothidea</name>
    <dbReference type="NCBI Taxonomy" id="55169"/>
    <lineage>
        <taxon>Eukaryota</taxon>
        <taxon>Fungi</taxon>
        <taxon>Dikarya</taxon>
        <taxon>Ascomycota</taxon>
        <taxon>Pezizomycotina</taxon>
        <taxon>Dothideomycetes</taxon>
        <taxon>Dothideomycetes incertae sedis</taxon>
        <taxon>Botryosphaeriales</taxon>
        <taxon>Botryosphaeriaceae</taxon>
        <taxon>Botryosphaeria</taxon>
    </lineage>
</organism>
<keyword evidence="3" id="KW-0560">Oxidoreductase</keyword>
<evidence type="ECO:0000313" key="5">
    <source>
        <dbReference type="Proteomes" id="UP000572817"/>
    </source>
</evidence>
<accession>A0A8H4N7V2</accession>
<dbReference type="SUPFAM" id="SSF51735">
    <property type="entry name" value="NAD(P)-binding Rossmann-fold domains"/>
    <property type="match status" value="1"/>
</dbReference>
<evidence type="ECO:0000256" key="2">
    <source>
        <dbReference type="ARBA" id="ARBA00022857"/>
    </source>
</evidence>
<keyword evidence="2" id="KW-0521">NADP</keyword>
<dbReference type="AlphaFoldDB" id="A0A8H4N7V2"/>
<dbReference type="InterPro" id="IPR051122">
    <property type="entry name" value="SDR_DHRS6-like"/>
</dbReference>
<dbReference type="InterPro" id="IPR002347">
    <property type="entry name" value="SDR_fam"/>
</dbReference>
<dbReference type="Gene3D" id="3.40.50.720">
    <property type="entry name" value="NAD(P)-binding Rossmann-like Domain"/>
    <property type="match status" value="1"/>
</dbReference>
<protein>
    <submittedName>
        <fullName evidence="4">Short-chain dehydrogenase/reductase SDR</fullName>
    </submittedName>
</protein>
<dbReference type="EMBL" id="WWBZ02000007">
    <property type="protein sequence ID" value="KAF4312325.1"/>
    <property type="molecule type" value="Genomic_DNA"/>
</dbReference>
<dbReference type="GO" id="GO:0016491">
    <property type="term" value="F:oxidoreductase activity"/>
    <property type="evidence" value="ECO:0007669"/>
    <property type="project" value="UniProtKB-KW"/>
</dbReference>
<dbReference type="PANTHER" id="PTHR43477">
    <property type="entry name" value="DIHYDROANTICAPSIN 7-DEHYDROGENASE"/>
    <property type="match status" value="1"/>
</dbReference>
<proteinExistence type="inferred from homology"/>
<evidence type="ECO:0000256" key="3">
    <source>
        <dbReference type="ARBA" id="ARBA00023002"/>
    </source>
</evidence>
<dbReference type="InterPro" id="IPR036291">
    <property type="entry name" value="NAD(P)-bd_dom_sf"/>
</dbReference>
<gene>
    <name evidence="4" type="ORF">GTA08_BOTSDO12259</name>
</gene>
<name>A0A8H4N7V2_9PEZI</name>
<comment type="similarity">
    <text evidence="1">Belongs to the short-chain dehydrogenases/reductases (SDR) family.</text>
</comment>
<dbReference type="PANTHER" id="PTHR43477:SF1">
    <property type="entry name" value="DIHYDROANTICAPSIN 7-DEHYDROGENASE"/>
    <property type="match status" value="1"/>
</dbReference>
<dbReference type="Proteomes" id="UP000572817">
    <property type="component" value="Unassembled WGS sequence"/>
</dbReference>
<reference evidence="4" key="1">
    <citation type="submission" date="2020-04" db="EMBL/GenBank/DDBJ databases">
        <title>Genome Assembly and Annotation of Botryosphaeria dothidea sdau 11-99, a Latent Pathogen of Apple Fruit Ring Rot in China.</title>
        <authorList>
            <person name="Yu C."/>
            <person name="Diao Y."/>
            <person name="Lu Q."/>
            <person name="Zhao J."/>
            <person name="Cui S."/>
            <person name="Peng C."/>
            <person name="He B."/>
            <person name="Liu H."/>
        </authorList>
    </citation>
    <scope>NUCLEOTIDE SEQUENCE [LARGE SCALE GENOMIC DNA]</scope>
    <source>
        <strain evidence="4">Sdau11-99</strain>
    </source>
</reference>
<dbReference type="OrthoDB" id="294295at2759"/>
<dbReference type="InterPro" id="IPR057571">
    <property type="entry name" value="SDR_PhqE-like"/>
</dbReference>
<dbReference type="Pfam" id="PF23441">
    <property type="entry name" value="SDR"/>
    <property type="match status" value="1"/>
</dbReference>
<dbReference type="PRINTS" id="PR00081">
    <property type="entry name" value="GDHRDH"/>
</dbReference>
<evidence type="ECO:0000256" key="1">
    <source>
        <dbReference type="ARBA" id="ARBA00006484"/>
    </source>
</evidence>
<dbReference type="CDD" id="cd05233">
    <property type="entry name" value="SDR_c"/>
    <property type="match status" value="1"/>
</dbReference>
<comment type="caution">
    <text evidence="4">The sequence shown here is derived from an EMBL/GenBank/DDBJ whole genome shotgun (WGS) entry which is preliminary data.</text>
</comment>
<sequence>MADQRKYTSKLEGKHVLVIGGSSGIGFGVAEAALEHGAFVTISSSNPTRIDGAVQRLSTAYPSAAKANRIASAVCDLGTEATLEQNVVDLFSCVAFARALDHVVYSAGDALAQTALADATLSFIKQAGMVRFFAPLLCAREAAKHLPRSTAASFTITSGAVAHRPMPGWSVIGSYAAGHFSMTRCLALDMKPVRVNCVVPGAVDTELWRMPPDEKQKMMDMLAQKLPTGQAGRVEDVAEAFIYLLKDKNTTGAVVDTNGGALLV</sequence>
<evidence type="ECO:0000313" key="4">
    <source>
        <dbReference type="EMBL" id="KAF4312325.1"/>
    </source>
</evidence>
<keyword evidence="5" id="KW-1185">Reference proteome</keyword>